<evidence type="ECO:0000313" key="2">
    <source>
        <dbReference type="EMBL" id="NYJ20950.1"/>
    </source>
</evidence>
<proteinExistence type="predicted"/>
<evidence type="ECO:0000256" key="1">
    <source>
        <dbReference type="SAM" id="Phobius"/>
    </source>
</evidence>
<feature type="transmembrane region" description="Helical" evidence="1">
    <location>
        <begin position="154"/>
        <end position="178"/>
    </location>
</feature>
<accession>A0A7Z0EGR3</accession>
<name>A0A7Z0EGR3_9MICO</name>
<dbReference type="RefSeq" id="WP_179579625.1">
    <property type="nucleotide sequence ID" value="NZ_JACCFM010000001.1"/>
</dbReference>
<keyword evidence="1" id="KW-0812">Transmembrane</keyword>
<sequence length="262" mass="29069">MTATDYAQSVEKTPGEFSWRKLERHAYDSYPQIPPLLDALGTDLDGRKKTPRLIGIVGGLVMLPFLCLYYIGPMITAGILLVGSQVHAAPNVILAWAGAIAVWQIIFRIKEWVHAAHGGEPAALVESLLTYINTFFAATTAWAAYMFVDTYHPVGVWLYFILFLLMTFACLTSTIMMARRGRAHDRGELIFTLSAESAVNAAIGRLPEEERDAIKNDLATALETLATAGVISTNDQTDALRQPPGDLASWRWYREPRSRQPK</sequence>
<protein>
    <submittedName>
        <fullName evidence="2">Uncharacterized protein</fullName>
    </submittedName>
</protein>
<comment type="caution">
    <text evidence="2">The sequence shown here is derived from an EMBL/GenBank/DDBJ whole genome shotgun (WGS) entry which is preliminary data.</text>
</comment>
<gene>
    <name evidence="2" type="ORF">HNR05_002741</name>
</gene>
<dbReference type="Proteomes" id="UP000537260">
    <property type="component" value="Unassembled WGS sequence"/>
</dbReference>
<evidence type="ECO:0000313" key="3">
    <source>
        <dbReference type="Proteomes" id="UP000537260"/>
    </source>
</evidence>
<keyword evidence="3" id="KW-1185">Reference proteome</keyword>
<organism evidence="2 3">
    <name type="scientific">Glaciibacter psychrotolerans</name>
    <dbReference type="NCBI Taxonomy" id="670054"/>
    <lineage>
        <taxon>Bacteria</taxon>
        <taxon>Bacillati</taxon>
        <taxon>Actinomycetota</taxon>
        <taxon>Actinomycetes</taxon>
        <taxon>Micrococcales</taxon>
        <taxon>Microbacteriaceae</taxon>
        <taxon>Glaciibacter</taxon>
    </lineage>
</organism>
<keyword evidence="1" id="KW-1133">Transmembrane helix</keyword>
<dbReference type="EMBL" id="JACCFM010000001">
    <property type="protein sequence ID" value="NYJ20950.1"/>
    <property type="molecule type" value="Genomic_DNA"/>
</dbReference>
<reference evidence="2 3" key="1">
    <citation type="submission" date="2020-07" db="EMBL/GenBank/DDBJ databases">
        <title>Sequencing the genomes of 1000 actinobacteria strains.</title>
        <authorList>
            <person name="Klenk H.-P."/>
        </authorList>
    </citation>
    <scope>NUCLEOTIDE SEQUENCE [LARGE SCALE GENOMIC DNA]</scope>
    <source>
        <strain evidence="2 3">LI1</strain>
    </source>
</reference>
<dbReference type="AlphaFoldDB" id="A0A7Z0EGR3"/>
<keyword evidence="1" id="KW-0472">Membrane</keyword>
<feature type="transmembrane region" description="Helical" evidence="1">
    <location>
        <begin position="88"/>
        <end position="107"/>
    </location>
</feature>
<feature type="transmembrane region" description="Helical" evidence="1">
    <location>
        <begin position="128"/>
        <end position="148"/>
    </location>
</feature>
<feature type="transmembrane region" description="Helical" evidence="1">
    <location>
        <begin position="53"/>
        <end position="82"/>
    </location>
</feature>